<feature type="transmembrane region" description="Helical" evidence="6">
    <location>
        <begin position="242"/>
        <end position="261"/>
    </location>
</feature>
<dbReference type="STRING" id="768710.DesyoDRAFT_3524"/>
<dbReference type="Pfam" id="PF00892">
    <property type="entry name" value="EamA"/>
    <property type="match status" value="2"/>
</dbReference>
<dbReference type="Proteomes" id="UP000005104">
    <property type="component" value="Chromosome"/>
</dbReference>
<dbReference type="InterPro" id="IPR000620">
    <property type="entry name" value="EamA_dom"/>
</dbReference>
<dbReference type="SUPFAM" id="SSF103481">
    <property type="entry name" value="Multidrug resistance efflux transporter EmrE"/>
    <property type="match status" value="2"/>
</dbReference>
<feature type="transmembrane region" description="Helical" evidence="6">
    <location>
        <begin position="267"/>
        <end position="288"/>
    </location>
</feature>
<feature type="transmembrane region" description="Helical" evidence="6">
    <location>
        <begin position="209"/>
        <end position="230"/>
    </location>
</feature>
<feature type="transmembrane region" description="Helical" evidence="6">
    <location>
        <begin position="94"/>
        <end position="116"/>
    </location>
</feature>
<evidence type="ECO:0000259" key="7">
    <source>
        <dbReference type="Pfam" id="PF00892"/>
    </source>
</evidence>
<dbReference type="PANTHER" id="PTHR32322">
    <property type="entry name" value="INNER MEMBRANE TRANSPORTER"/>
    <property type="match status" value="1"/>
</dbReference>
<feature type="transmembrane region" description="Helical" evidence="6">
    <location>
        <begin position="181"/>
        <end position="203"/>
    </location>
</feature>
<feature type="transmembrane region" description="Helical" evidence="6">
    <location>
        <begin position="69"/>
        <end position="88"/>
    </location>
</feature>
<dbReference type="InterPro" id="IPR050638">
    <property type="entry name" value="AA-Vitamin_Transporters"/>
</dbReference>
<evidence type="ECO:0000256" key="2">
    <source>
        <dbReference type="ARBA" id="ARBA00007362"/>
    </source>
</evidence>
<dbReference type="RefSeq" id="WP_007784972.1">
    <property type="nucleotide sequence ID" value="NZ_CM001441.1"/>
</dbReference>
<dbReference type="PANTHER" id="PTHR32322:SF2">
    <property type="entry name" value="EAMA DOMAIN-CONTAINING PROTEIN"/>
    <property type="match status" value="1"/>
</dbReference>
<feature type="transmembrane region" description="Helical" evidence="6">
    <location>
        <begin position="123"/>
        <end position="142"/>
    </location>
</feature>
<feature type="domain" description="EamA" evidence="7">
    <location>
        <begin position="10"/>
        <end position="140"/>
    </location>
</feature>
<protein>
    <submittedName>
        <fullName evidence="8">Putative permease, DMT superfamily</fullName>
    </submittedName>
</protein>
<dbReference type="OrthoDB" id="9787117at2"/>
<evidence type="ECO:0000313" key="9">
    <source>
        <dbReference type="Proteomes" id="UP000005104"/>
    </source>
</evidence>
<evidence type="ECO:0000313" key="8">
    <source>
        <dbReference type="EMBL" id="EHQ90531.1"/>
    </source>
</evidence>
<dbReference type="HOGENOM" id="CLU_033863_9_2_9"/>
<evidence type="ECO:0000256" key="6">
    <source>
        <dbReference type="SAM" id="Phobius"/>
    </source>
</evidence>
<comment type="subcellular location">
    <subcellularLocation>
        <location evidence="1">Membrane</location>
        <topology evidence="1">Multi-pass membrane protein</topology>
    </subcellularLocation>
</comment>
<name>H5XWM3_9FIRM</name>
<dbReference type="GO" id="GO:0016020">
    <property type="term" value="C:membrane"/>
    <property type="evidence" value="ECO:0007669"/>
    <property type="project" value="UniProtKB-SubCell"/>
</dbReference>
<dbReference type="AlphaFoldDB" id="H5XWM3"/>
<sequence length="300" mass="31338">MKQNETFFSILVLAAAMLWGTTGTAQSFAPPGASPLSVGSVRLAVGGAALLIFAWRRGALKGKTLWQKWNTFFAAGCMSAYQLFFFAGVLKTGVAVGTVVAIGSAPVFAGLISMIFRRENPGLKWAAATLLSVIGCVLLITGGKKLEVNSIGVVLALGAGASYALYAAVSKELLKSHPPEAVTGVVFSIGALFLSPVLLFYNLDWLKTIQGISVALHLGLVATALAYVLFSHGLAKISFPKAVTLTLAEPVTAAALGLFLLKEKLSLVSQVGMILVFAGLVIASLAGLRKKDRIRKASIS</sequence>
<keyword evidence="5 6" id="KW-0472">Membrane</keyword>
<evidence type="ECO:0000256" key="3">
    <source>
        <dbReference type="ARBA" id="ARBA00022692"/>
    </source>
</evidence>
<keyword evidence="3 6" id="KW-0812">Transmembrane</keyword>
<keyword evidence="4 6" id="KW-1133">Transmembrane helix</keyword>
<dbReference type="eggNOG" id="COG0697">
    <property type="taxonomic scope" value="Bacteria"/>
</dbReference>
<comment type="similarity">
    <text evidence="2">Belongs to the EamA transporter family.</text>
</comment>
<evidence type="ECO:0000256" key="5">
    <source>
        <dbReference type="ARBA" id="ARBA00023136"/>
    </source>
</evidence>
<evidence type="ECO:0000256" key="1">
    <source>
        <dbReference type="ARBA" id="ARBA00004141"/>
    </source>
</evidence>
<feature type="transmembrane region" description="Helical" evidence="6">
    <location>
        <begin position="148"/>
        <end position="169"/>
    </location>
</feature>
<dbReference type="EMBL" id="CM001441">
    <property type="protein sequence ID" value="EHQ90531.1"/>
    <property type="molecule type" value="Genomic_DNA"/>
</dbReference>
<dbReference type="InterPro" id="IPR037185">
    <property type="entry name" value="EmrE-like"/>
</dbReference>
<reference evidence="8 9" key="1">
    <citation type="submission" date="2011-11" db="EMBL/GenBank/DDBJ databases">
        <title>The Noncontiguous Finished genome of Desulfosporosinus youngiae DSM 17734.</title>
        <authorList>
            <consortium name="US DOE Joint Genome Institute (JGI-PGF)"/>
            <person name="Lucas S."/>
            <person name="Han J."/>
            <person name="Lapidus A."/>
            <person name="Cheng J.-F."/>
            <person name="Goodwin L."/>
            <person name="Pitluck S."/>
            <person name="Peters L."/>
            <person name="Ovchinnikova G."/>
            <person name="Lu M."/>
            <person name="Land M.L."/>
            <person name="Hauser L."/>
            <person name="Pester M."/>
            <person name="Spring S."/>
            <person name="Ollivier B."/>
            <person name="Rattei T."/>
            <person name="Klenk H.-P."/>
            <person name="Wagner M."/>
            <person name="Loy A."/>
            <person name="Woyke T.J."/>
        </authorList>
    </citation>
    <scope>NUCLEOTIDE SEQUENCE [LARGE SCALE GENOMIC DNA]</scope>
    <source>
        <strain evidence="8 9">DSM 17734</strain>
    </source>
</reference>
<gene>
    <name evidence="8" type="ORF">DesyoDRAFT_3524</name>
</gene>
<organism evidence="8 9">
    <name type="scientific">Desulfosporosinus youngiae DSM 17734</name>
    <dbReference type="NCBI Taxonomy" id="768710"/>
    <lineage>
        <taxon>Bacteria</taxon>
        <taxon>Bacillati</taxon>
        <taxon>Bacillota</taxon>
        <taxon>Clostridia</taxon>
        <taxon>Eubacteriales</taxon>
        <taxon>Desulfitobacteriaceae</taxon>
        <taxon>Desulfosporosinus</taxon>
    </lineage>
</organism>
<proteinExistence type="inferred from homology"/>
<keyword evidence="9" id="KW-1185">Reference proteome</keyword>
<accession>H5XWM3</accession>
<feature type="domain" description="EamA" evidence="7">
    <location>
        <begin position="151"/>
        <end position="284"/>
    </location>
</feature>
<feature type="transmembrane region" description="Helical" evidence="6">
    <location>
        <begin position="37"/>
        <end position="57"/>
    </location>
</feature>
<evidence type="ECO:0000256" key="4">
    <source>
        <dbReference type="ARBA" id="ARBA00022989"/>
    </source>
</evidence>